<proteinExistence type="predicted"/>
<accession>A0A4R6YSU8</accession>
<keyword evidence="3" id="KW-1185">Reference proteome</keyword>
<comment type="caution">
    <text evidence="2">The sequence shown here is derived from an EMBL/GenBank/DDBJ whole genome shotgun (WGS) entry which is preliminary data.</text>
</comment>
<dbReference type="EMBL" id="SNZH01000011">
    <property type="protein sequence ID" value="TDR41162.1"/>
    <property type="molecule type" value="Genomic_DNA"/>
</dbReference>
<evidence type="ECO:0000256" key="1">
    <source>
        <dbReference type="SAM" id="MobiDB-lite"/>
    </source>
</evidence>
<dbReference type="OrthoDB" id="5573309at2"/>
<reference evidence="2 3" key="1">
    <citation type="submission" date="2019-03" db="EMBL/GenBank/DDBJ databases">
        <title>Genomic Encyclopedia of Type Strains, Phase IV (KMG-IV): sequencing the most valuable type-strain genomes for metagenomic binning, comparative biology and taxonomic classification.</title>
        <authorList>
            <person name="Goeker M."/>
        </authorList>
    </citation>
    <scope>NUCLEOTIDE SEQUENCE [LARGE SCALE GENOMIC DNA]</scope>
    <source>
        <strain evidence="2 3">DSM 21667</strain>
    </source>
</reference>
<dbReference type="AlphaFoldDB" id="A0A4R6YSU8"/>
<sequence>MTQNLVDLALTDDQLAAAEAAITQLETLFAGFVSLTPQERRSLTRMGQQSKPFCDATLLAMEQNPELIPPILDLAEGKKDVLTFDQLTPLFRRMERLSERAWDTEAALGSDIMVLALGGYGALRAGGKAQGLDALCKQLSVRFARAPRKPKKAAGDNGGSNPPAT</sequence>
<protein>
    <submittedName>
        <fullName evidence="2">Uncharacterized protein</fullName>
    </submittedName>
</protein>
<name>A0A4R6YSU8_9GAMM</name>
<organism evidence="2 3">
    <name type="scientific">Tahibacter aquaticus</name>
    <dbReference type="NCBI Taxonomy" id="520092"/>
    <lineage>
        <taxon>Bacteria</taxon>
        <taxon>Pseudomonadati</taxon>
        <taxon>Pseudomonadota</taxon>
        <taxon>Gammaproteobacteria</taxon>
        <taxon>Lysobacterales</taxon>
        <taxon>Rhodanobacteraceae</taxon>
        <taxon>Tahibacter</taxon>
    </lineage>
</organism>
<feature type="region of interest" description="Disordered" evidence="1">
    <location>
        <begin position="146"/>
        <end position="165"/>
    </location>
</feature>
<dbReference type="Proteomes" id="UP000295293">
    <property type="component" value="Unassembled WGS sequence"/>
</dbReference>
<dbReference type="RefSeq" id="WP_133819917.1">
    <property type="nucleotide sequence ID" value="NZ_SNZH01000011.1"/>
</dbReference>
<evidence type="ECO:0000313" key="2">
    <source>
        <dbReference type="EMBL" id="TDR41162.1"/>
    </source>
</evidence>
<gene>
    <name evidence="2" type="ORF">DFR29_11174</name>
</gene>
<evidence type="ECO:0000313" key="3">
    <source>
        <dbReference type="Proteomes" id="UP000295293"/>
    </source>
</evidence>